<gene>
    <name evidence="1" type="ORF">N8T08_008031</name>
</gene>
<protein>
    <submittedName>
        <fullName evidence="1">Uncharacterized protein</fullName>
    </submittedName>
</protein>
<reference evidence="1 2" key="1">
    <citation type="journal article" date="2023" name="ACS Omega">
        <title>Identification of the Neoaspergillic Acid Biosynthesis Gene Cluster by Establishing an In Vitro CRISPR-Ribonucleoprotein Genetic System in Aspergillus melleus.</title>
        <authorList>
            <person name="Yuan B."/>
            <person name="Grau M.F."/>
            <person name="Murata R.M."/>
            <person name="Torok T."/>
            <person name="Venkateswaran K."/>
            <person name="Stajich J.E."/>
            <person name="Wang C.C.C."/>
        </authorList>
    </citation>
    <scope>NUCLEOTIDE SEQUENCE [LARGE SCALE GENOMIC DNA]</scope>
    <source>
        <strain evidence="1 2">IMV 1140</strain>
    </source>
</reference>
<dbReference type="EMBL" id="JAOPJF010000052">
    <property type="protein sequence ID" value="KAK1142286.1"/>
    <property type="molecule type" value="Genomic_DNA"/>
</dbReference>
<organism evidence="1 2">
    <name type="scientific">Aspergillus melleus</name>
    <dbReference type="NCBI Taxonomy" id="138277"/>
    <lineage>
        <taxon>Eukaryota</taxon>
        <taxon>Fungi</taxon>
        <taxon>Dikarya</taxon>
        <taxon>Ascomycota</taxon>
        <taxon>Pezizomycotina</taxon>
        <taxon>Eurotiomycetes</taxon>
        <taxon>Eurotiomycetidae</taxon>
        <taxon>Eurotiales</taxon>
        <taxon>Aspergillaceae</taxon>
        <taxon>Aspergillus</taxon>
        <taxon>Aspergillus subgen. Circumdati</taxon>
    </lineage>
</organism>
<evidence type="ECO:0000313" key="2">
    <source>
        <dbReference type="Proteomes" id="UP001177260"/>
    </source>
</evidence>
<name>A0ACC3AWK8_9EURO</name>
<proteinExistence type="predicted"/>
<keyword evidence="2" id="KW-1185">Reference proteome</keyword>
<sequence>MTSLWPDLAAASISASLISPVIALIDKSLIPKNTSPSLPAKPKPPVSFARPLGIVWTLYATTYTVANTGDSLSSQAQYQHAALLASATTVAVNVPLGIWKDLRFAQLFAGGATAVTTAAKTAQEAVSTVSKEVVGKEISKMGMLRPGARKPGAAGIGGGGGRLATGAFFLRDVITIVASFTLAPRCAEYLSTSGMLDSASSETREDLAMKMKGEAHPHEISQKATIIAQMAIPVLSQVVATPVHLVGLDSFSRPTASWAERMAFVRKHVLSTTVGRCLRIIPAFGVGCLVNTELRLFFA</sequence>
<evidence type="ECO:0000313" key="1">
    <source>
        <dbReference type="EMBL" id="KAK1142286.1"/>
    </source>
</evidence>
<dbReference type="Proteomes" id="UP001177260">
    <property type="component" value="Unassembled WGS sequence"/>
</dbReference>
<comment type="caution">
    <text evidence="1">The sequence shown here is derived from an EMBL/GenBank/DDBJ whole genome shotgun (WGS) entry which is preliminary data.</text>
</comment>
<accession>A0ACC3AWK8</accession>